<comment type="caution">
    <text evidence="1">The sequence shown here is derived from an EMBL/GenBank/DDBJ whole genome shotgun (WGS) entry which is preliminary data.</text>
</comment>
<dbReference type="Proteomes" id="UP000005551">
    <property type="component" value="Unassembled WGS sequence"/>
</dbReference>
<reference evidence="1 2" key="1">
    <citation type="submission" date="2012-05" db="EMBL/GenBank/DDBJ databases">
        <title>Genome sequence of Nitritalea halalkaliphila LW7.</title>
        <authorList>
            <person name="Jangir P.K."/>
            <person name="Singh A."/>
            <person name="Shivaji S."/>
            <person name="Sharma R."/>
        </authorList>
    </citation>
    <scope>NUCLEOTIDE SEQUENCE [LARGE SCALE GENOMIC DNA]</scope>
    <source>
        <strain evidence="1 2">LW7</strain>
    </source>
</reference>
<dbReference type="AlphaFoldDB" id="I5C1P9"/>
<name>I5C1P9_9BACT</name>
<gene>
    <name evidence="1" type="ORF">A3SI_12439</name>
</gene>
<dbReference type="EMBL" id="AJYA01000027">
    <property type="protein sequence ID" value="EIM75751.1"/>
    <property type="molecule type" value="Genomic_DNA"/>
</dbReference>
<proteinExistence type="predicted"/>
<dbReference type="STRING" id="1189621.A3SI_12439"/>
<evidence type="ECO:0000313" key="2">
    <source>
        <dbReference type="Proteomes" id="UP000005551"/>
    </source>
</evidence>
<accession>I5C1P9</accession>
<dbReference type="RefSeq" id="WP_009055610.1">
    <property type="nucleotide sequence ID" value="NZ_AJYA01000027.1"/>
</dbReference>
<keyword evidence="2" id="KW-1185">Reference proteome</keyword>
<protein>
    <submittedName>
        <fullName evidence="1">Uncharacterized protein</fullName>
    </submittedName>
</protein>
<dbReference type="OrthoDB" id="981781at2"/>
<organism evidence="1 2">
    <name type="scientific">Nitritalea halalkaliphila LW7</name>
    <dbReference type="NCBI Taxonomy" id="1189621"/>
    <lineage>
        <taxon>Bacteria</taxon>
        <taxon>Pseudomonadati</taxon>
        <taxon>Bacteroidota</taxon>
        <taxon>Cytophagia</taxon>
        <taxon>Cytophagales</taxon>
        <taxon>Cyclobacteriaceae</taxon>
        <taxon>Nitritalea</taxon>
    </lineage>
</organism>
<sequence length="75" mass="9122">MTDQEYELLDELYFVQHFDALHQALQWEEKQLREQLISLHKKGWVKCLKSPDEELFDETAYADIRNWYFLATKQG</sequence>
<evidence type="ECO:0000313" key="1">
    <source>
        <dbReference type="EMBL" id="EIM75751.1"/>
    </source>
</evidence>